<keyword evidence="2" id="KW-0805">Transcription regulation</keyword>
<organism evidence="6 7">
    <name type="scientific">Paenibacillus cellulosilyticus</name>
    <dbReference type="NCBI Taxonomy" id="375489"/>
    <lineage>
        <taxon>Bacteria</taxon>
        <taxon>Bacillati</taxon>
        <taxon>Bacillota</taxon>
        <taxon>Bacilli</taxon>
        <taxon>Bacillales</taxon>
        <taxon>Paenibacillaceae</taxon>
        <taxon>Paenibacillus</taxon>
    </lineage>
</organism>
<dbReference type="PANTHER" id="PTHR30419:SF28">
    <property type="entry name" value="HTH-TYPE TRANSCRIPTIONAL REGULATOR BSDA"/>
    <property type="match status" value="1"/>
</dbReference>
<dbReference type="PANTHER" id="PTHR30419">
    <property type="entry name" value="HTH-TYPE TRANSCRIPTIONAL REGULATOR YBHD"/>
    <property type="match status" value="1"/>
</dbReference>
<dbReference type="RefSeq" id="WP_110042544.1">
    <property type="nucleotide sequence ID" value="NZ_CP054612.1"/>
</dbReference>
<keyword evidence="3 6" id="KW-0238">DNA-binding</keyword>
<protein>
    <submittedName>
        <fullName evidence="6">DNA-binding transcriptional LysR family regulator</fullName>
    </submittedName>
</protein>
<dbReference type="OrthoDB" id="9803735at2"/>
<dbReference type="Pfam" id="PF00126">
    <property type="entry name" value="HTH_1"/>
    <property type="match status" value="1"/>
</dbReference>
<dbReference type="InterPro" id="IPR000847">
    <property type="entry name" value="LysR_HTH_N"/>
</dbReference>
<evidence type="ECO:0000313" key="7">
    <source>
        <dbReference type="Proteomes" id="UP000246635"/>
    </source>
</evidence>
<dbReference type="SUPFAM" id="SSF46785">
    <property type="entry name" value="Winged helix' DNA-binding domain"/>
    <property type="match status" value="1"/>
</dbReference>
<dbReference type="InterPro" id="IPR036390">
    <property type="entry name" value="WH_DNA-bd_sf"/>
</dbReference>
<dbReference type="Gene3D" id="1.10.10.10">
    <property type="entry name" value="Winged helix-like DNA-binding domain superfamily/Winged helix DNA-binding domain"/>
    <property type="match status" value="1"/>
</dbReference>
<proteinExistence type="inferred from homology"/>
<keyword evidence="7" id="KW-1185">Reference proteome</keyword>
<dbReference type="PROSITE" id="PS50931">
    <property type="entry name" value="HTH_LYSR"/>
    <property type="match status" value="1"/>
</dbReference>
<dbReference type="GO" id="GO:0005829">
    <property type="term" value="C:cytosol"/>
    <property type="evidence" value="ECO:0007669"/>
    <property type="project" value="TreeGrafter"/>
</dbReference>
<comment type="similarity">
    <text evidence="1">Belongs to the LysR transcriptional regulatory family.</text>
</comment>
<reference evidence="6 7" key="1">
    <citation type="submission" date="2018-05" db="EMBL/GenBank/DDBJ databases">
        <title>Genomic Encyclopedia of Type Strains, Phase III (KMG-III): the genomes of soil and plant-associated and newly described type strains.</title>
        <authorList>
            <person name="Whitman W."/>
        </authorList>
    </citation>
    <scope>NUCLEOTIDE SEQUENCE [LARGE SCALE GENOMIC DNA]</scope>
    <source>
        <strain evidence="6 7">CECT 5696</strain>
    </source>
</reference>
<dbReference type="InterPro" id="IPR005119">
    <property type="entry name" value="LysR_subst-bd"/>
</dbReference>
<dbReference type="CDD" id="cd08434">
    <property type="entry name" value="PBP2_GltC_like"/>
    <property type="match status" value="1"/>
</dbReference>
<dbReference type="EMBL" id="QGTQ01000002">
    <property type="protein sequence ID" value="PWW07287.1"/>
    <property type="molecule type" value="Genomic_DNA"/>
</dbReference>
<dbReference type="InterPro" id="IPR050950">
    <property type="entry name" value="HTH-type_LysR_regulators"/>
</dbReference>
<accession>A0A2V2YZR7</accession>
<evidence type="ECO:0000256" key="4">
    <source>
        <dbReference type="ARBA" id="ARBA00023163"/>
    </source>
</evidence>
<dbReference type="FunFam" id="1.10.10.10:FF:000001">
    <property type="entry name" value="LysR family transcriptional regulator"/>
    <property type="match status" value="1"/>
</dbReference>
<evidence type="ECO:0000256" key="1">
    <source>
        <dbReference type="ARBA" id="ARBA00009437"/>
    </source>
</evidence>
<name>A0A2V2YZR7_9BACL</name>
<evidence type="ECO:0000259" key="5">
    <source>
        <dbReference type="PROSITE" id="PS50931"/>
    </source>
</evidence>
<dbReference type="AlphaFoldDB" id="A0A2V2YZR7"/>
<evidence type="ECO:0000313" key="6">
    <source>
        <dbReference type="EMBL" id="PWW07287.1"/>
    </source>
</evidence>
<dbReference type="GO" id="GO:0003700">
    <property type="term" value="F:DNA-binding transcription factor activity"/>
    <property type="evidence" value="ECO:0007669"/>
    <property type="project" value="InterPro"/>
</dbReference>
<dbReference type="InterPro" id="IPR036388">
    <property type="entry name" value="WH-like_DNA-bd_sf"/>
</dbReference>
<feature type="domain" description="HTH lysR-type" evidence="5">
    <location>
        <begin position="1"/>
        <end position="58"/>
    </location>
</feature>
<dbReference type="SUPFAM" id="SSF53850">
    <property type="entry name" value="Periplasmic binding protein-like II"/>
    <property type="match status" value="1"/>
</dbReference>
<dbReference type="Pfam" id="PF03466">
    <property type="entry name" value="LysR_substrate"/>
    <property type="match status" value="1"/>
</dbReference>
<dbReference type="Gene3D" id="3.40.190.290">
    <property type="match status" value="1"/>
</dbReference>
<dbReference type="GO" id="GO:0003677">
    <property type="term" value="F:DNA binding"/>
    <property type="evidence" value="ECO:0007669"/>
    <property type="project" value="UniProtKB-KW"/>
</dbReference>
<dbReference type="Proteomes" id="UP000246635">
    <property type="component" value="Unassembled WGS sequence"/>
</dbReference>
<evidence type="ECO:0000256" key="3">
    <source>
        <dbReference type="ARBA" id="ARBA00023125"/>
    </source>
</evidence>
<keyword evidence="4" id="KW-0804">Transcription</keyword>
<evidence type="ECO:0000256" key="2">
    <source>
        <dbReference type="ARBA" id="ARBA00023015"/>
    </source>
</evidence>
<dbReference type="PRINTS" id="PR00039">
    <property type="entry name" value="HTHLYSR"/>
</dbReference>
<comment type="caution">
    <text evidence="6">The sequence shown here is derived from an EMBL/GenBank/DDBJ whole genome shotgun (WGS) entry which is preliminary data.</text>
</comment>
<sequence>MEWQQIQYFQTLARLEHVTRAAERLSLSQPALSRSIARLEEELGVPLFDRQGRTLKLNRYGHLFLNRADRILSELDTAKKELQDIVHPEHGEVAFGFLHTLSASVIPDFIGAFRDRSPGIRFDLKQNHSYSLLSHLYAGELDLCVIAEPTDPRLPLEWIPLWSEEIFAVLPTSHPLAGADSLSLKELENEPFILLKKGYAMRDTVDRLFQQSGIHPRVTFEGEEASTAAGFVAAGLGVSLLPATGLDPHKTSQVRVNDPNSRRIIGLALLAGRYLSPAAAALKQFTIDYWK</sequence>
<gene>
    <name evidence="6" type="ORF">DFQ01_102179</name>
</gene>